<evidence type="ECO:0000313" key="2">
    <source>
        <dbReference type="EMBL" id="CAB4687712.1"/>
    </source>
</evidence>
<gene>
    <name evidence="2" type="ORF">UFOPK2370_00744</name>
</gene>
<accession>A0A6J6NNM6</accession>
<dbReference type="AlphaFoldDB" id="A0A6J6NNM6"/>
<name>A0A6J6NNM6_9ZZZZ</name>
<protein>
    <submittedName>
        <fullName evidence="2">Unannotated protein</fullName>
    </submittedName>
</protein>
<evidence type="ECO:0000259" key="1">
    <source>
        <dbReference type="Pfam" id="PF01936"/>
    </source>
</evidence>
<organism evidence="2">
    <name type="scientific">freshwater metagenome</name>
    <dbReference type="NCBI Taxonomy" id="449393"/>
    <lineage>
        <taxon>unclassified sequences</taxon>
        <taxon>metagenomes</taxon>
        <taxon>ecological metagenomes</taxon>
    </lineage>
</organism>
<feature type="domain" description="NYN" evidence="1">
    <location>
        <begin position="78"/>
        <end position="140"/>
    </location>
</feature>
<dbReference type="Pfam" id="PF01936">
    <property type="entry name" value="NYN"/>
    <property type="match status" value="1"/>
</dbReference>
<dbReference type="GO" id="GO:0004540">
    <property type="term" value="F:RNA nuclease activity"/>
    <property type="evidence" value="ECO:0007669"/>
    <property type="project" value="InterPro"/>
</dbReference>
<dbReference type="Gene3D" id="3.40.50.1010">
    <property type="entry name" value="5'-nuclease"/>
    <property type="match status" value="1"/>
</dbReference>
<dbReference type="InterPro" id="IPR021139">
    <property type="entry name" value="NYN"/>
</dbReference>
<proteinExistence type="predicted"/>
<sequence length="157" mass="17046">MKLKTKRSLKEGRSCLLADVENLVGKALITPMDAFRAAFQVRKLIKPSARDLAIIATGKANALAAHVGWPGGEHRFKAGKDGADIVLVKEILEGNLPERFETVVIASGDHAFAPFAEYLMKKGTNVVIVSLEGSLSRDLKSLGCEIRLIKKDYELAS</sequence>
<dbReference type="EMBL" id="CAEZXK010000016">
    <property type="protein sequence ID" value="CAB4687712.1"/>
    <property type="molecule type" value="Genomic_DNA"/>
</dbReference>
<reference evidence="2" key="1">
    <citation type="submission" date="2020-05" db="EMBL/GenBank/DDBJ databases">
        <authorList>
            <person name="Chiriac C."/>
            <person name="Salcher M."/>
            <person name="Ghai R."/>
            <person name="Kavagutti S V."/>
        </authorList>
    </citation>
    <scope>NUCLEOTIDE SEQUENCE</scope>
</reference>